<dbReference type="RefSeq" id="WP_171740379.1">
    <property type="nucleotide sequence ID" value="NZ_CP053435.1"/>
</dbReference>
<evidence type="ECO:0000313" key="1">
    <source>
        <dbReference type="EMBL" id="QJW90535.1"/>
    </source>
</evidence>
<proteinExistence type="predicted"/>
<keyword evidence="2" id="KW-1185">Reference proteome</keyword>
<reference evidence="1 2" key="1">
    <citation type="submission" date="2020-05" db="EMBL/GenBank/DDBJ databases">
        <title>Genome sequencing of Spirosoma sp. TS118.</title>
        <authorList>
            <person name="Lee J.-H."/>
            <person name="Jeong S."/>
            <person name="Zhao L."/>
            <person name="Jung J.-H."/>
            <person name="Kim M.-K."/>
            <person name="Lim S."/>
        </authorList>
    </citation>
    <scope>NUCLEOTIDE SEQUENCE [LARGE SCALE GENOMIC DNA]</scope>
    <source>
        <strain evidence="1 2">TS118</strain>
    </source>
</reference>
<name>A0A6M5Y969_9BACT</name>
<sequence>MKKHLFTLFAILSLSIACTPNSDRIDPAIQSNVPGDVSGKWMWGTFSMSNFWGYDGSYQGKPYEQAFVLDFKPNGEFEEYVINSTTSYSCRTEAFSYFKGKVKFNEAEQSFTLTPSSGNYRGFYSCYPNSNFKRDARPSELKSSTFYYETVTVQGQKQLVLRDGPNDTQAMSLKSANW</sequence>
<dbReference type="PROSITE" id="PS51257">
    <property type="entry name" value="PROKAR_LIPOPROTEIN"/>
    <property type="match status" value="1"/>
</dbReference>
<organism evidence="1 2">
    <name type="scientific">Spirosoma taeanense</name>
    <dbReference type="NCBI Taxonomy" id="2735870"/>
    <lineage>
        <taxon>Bacteria</taxon>
        <taxon>Pseudomonadati</taxon>
        <taxon>Bacteroidota</taxon>
        <taxon>Cytophagia</taxon>
        <taxon>Cytophagales</taxon>
        <taxon>Cytophagaceae</taxon>
        <taxon>Spirosoma</taxon>
    </lineage>
</organism>
<gene>
    <name evidence="1" type="ORF">HNV11_14685</name>
</gene>
<dbReference type="AlphaFoldDB" id="A0A6M5Y969"/>
<evidence type="ECO:0000313" key="2">
    <source>
        <dbReference type="Proteomes" id="UP000502756"/>
    </source>
</evidence>
<accession>A0A6M5Y969</accession>
<dbReference type="Proteomes" id="UP000502756">
    <property type="component" value="Chromosome"/>
</dbReference>
<protein>
    <submittedName>
        <fullName evidence="1">Uncharacterized protein</fullName>
    </submittedName>
</protein>
<dbReference type="EMBL" id="CP053435">
    <property type="protein sequence ID" value="QJW90535.1"/>
    <property type="molecule type" value="Genomic_DNA"/>
</dbReference>
<dbReference type="KEGG" id="stae:HNV11_14685"/>